<reference evidence="1 2" key="1">
    <citation type="submission" date="2024-02" db="EMBL/GenBank/DDBJ databases">
        <title>First draft genome assembly of two strains of Seiridium cardinale.</title>
        <authorList>
            <person name="Emiliani G."/>
            <person name="Scali E."/>
        </authorList>
    </citation>
    <scope>NUCLEOTIDE SEQUENCE [LARGE SCALE GENOMIC DNA]</scope>
    <source>
        <strain evidence="1 2">BM-138-000479</strain>
    </source>
</reference>
<comment type="caution">
    <text evidence="1">The sequence shown here is derived from an EMBL/GenBank/DDBJ whole genome shotgun (WGS) entry which is preliminary data.</text>
</comment>
<dbReference type="EMBL" id="JARVKM010000023">
    <property type="protein sequence ID" value="KAK9777176.1"/>
    <property type="molecule type" value="Genomic_DNA"/>
</dbReference>
<sequence length="199" mass="22555">MSSSPYIIAETHMSTTTLSFTSGSEPQLSLMLTLMGAQQPITISKRYYHLFASANAFIISEVPSGRKVYTFFVDICYRLGPPLYLDADHADGFLTLEPEIPCEVLSLDFRPLGPERNNQLVTHTHRDDHDKPHKYKFLRLGMNWLEPGKEYLISARPGLQIGTWRRGRKEDLMPCTWNASDGDPLQVVPSEGVQVRVEE</sequence>
<name>A0ABR2XU90_9PEZI</name>
<proteinExistence type="predicted"/>
<accession>A0ABR2XU90</accession>
<evidence type="ECO:0000313" key="1">
    <source>
        <dbReference type="EMBL" id="KAK9777176.1"/>
    </source>
</evidence>
<gene>
    <name evidence="1" type="ORF">SCAR479_06244</name>
</gene>
<organism evidence="1 2">
    <name type="scientific">Seiridium cardinale</name>
    <dbReference type="NCBI Taxonomy" id="138064"/>
    <lineage>
        <taxon>Eukaryota</taxon>
        <taxon>Fungi</taxon>
        <taxon>Dikarya</taxon>
        <taxon>Ascomycota</taxon>
        <taxon>Pezizomycotina</taxon>
        <taxon>Sordariomycetes</taxon>
        <taxon>Xylariomycetidae</taxon>
        <taxon>Amphisphaeriales</taxon>
        <taxon>Sporocadaceae</taxon>
        <taxon>Seiridium</taxon>
    </lineage>
</organism>
<protein>
    <submittedName>
        <fullName evidence="1">Uncharacterized protein</fullName>
    </submittedName>
</protein>
<keyword evidence="2" id="KW-1185">Reference proteome</keyword>
<evidence type="ECO:0000313" key="2">
    <source>
        <dbReference type="Proteomes" id="UP001465668"/>
    </source>
</evidence>
<dbReference type="Proteomes" id="UP001465668">
    <property type="component" value="Unassembled WGS sequence"/>
</dbReference>